<dbReference type="Gene3D" id="3.30.70.20">
    <property type="match status" value="1"/>
</dbReference>
<dbReference type="PROSITE" id="PS51379">
    <property type="entry name" value="4FE4S_FER_2"/>
    <property type="match status" value="2"/>
</dbReference>
<evidence type="ECO:0000256" key="2">
    <source>
        <dbReference type="ARBA" id="ARBA00023004"/>
    </source>
</evidence>
<dbReference type="PANTHER" id="PTHR43193:SF2">
    <property type="entry name" value="POLYFERREDOXIN PROTEIN FWDF"/>
    <property type="match status" value="1"/>
</dbReference>
<dbReference type="GO" id="GO:0051536">
    <property type="term" value="F:iron-sulfur cluster binding"/>
    <property type="evidence" value="ECO:0007669"/>
    <property type="project" value="UniProtKB-KW"/>
</dbReference>
<dbReference type="InterPro" id="IPR017900">
    <property type="entry name" value="4Fe4S_Fe_S_CS"/>
</dbReference>
<name>A0A413S617_9FIRM</name>
<reference evidence="7 8" key="1">
    <citation type="submission" date="2018-08" db="EMBL/GenBank/DDBJ databases">
        <title>A genome reference for cultivated species of the human gut microbiota.</title>
        <authorList>
            <person name="Zou Y."/>
            <person name="Xue W."/>
            <person name="Luo G."/>
        </authorList>
    </citation>
    <scope>NUCLEOTIDE SEQUENCE [LARGE SCALE GENOMIC DNA]</scope>
    <source>
        <strain evidence="6 8">AM42-30</strain>
        <strain evidence="5 7">AM43-2</strain>
    </source>
</reference>
<dbReference type="InterPro" id="IPR052977">
    <property type="entry name" value="Polyferredoxin-like_ET"/>
</dbReference>
<protein>
    <submittedName>
        <fullName evidence="5">4Fe-4S dicluster domain-containing protein</fullName>
    </submittedName>
</protein>
<dbReference type="InterPro" id="IPR029035">
    <property type="entry name" value="DHS-like_NAD/FAD-binding_dom"/>
</dbReference>
<evidence type="ECO:0000313" key="7">
    <source>
        <dbReference type="Proteomes" id="UP000284598"/>
    </source>
</evidence>
<evidence type="ECO:0000313" key="8">
    <source>
        <dbReference type="Proteomes" id="UP000285740"/>
    </source>
</evidence>
<dbReference type="PANTHER" id="PTHR43193">
    <property type="match status" value="1"/>
</dbReference>
<dbReference type="SUPFAM" id="SSF54862">
    <property type="entry name" value="4Fe-4S ferredoxins"/>
    <property type="match status" value="1"/>
</dbReference>
<dbReference type="EMBL" id="QSFO01000001">
    <property type="protein sequence ID" value="RHA57277.1"/>
    <property type="molecule type" value="Genomic_DNA"/>
</dbReference>
<organism evidence="5 7">
    <name type="scientific">Eubacterium ventriosum</name>
    <dbReference type="NCBI Taxonomy" id="39496"/>
    <lineage>
        <taxon>Bacteria</taxon>
        <taxon>Bacillati</taxon>
        <taxon>Bacillota</taxon>
        <taxon>Clostridia</taxon>
        <taxon>Eubacteriales</taxon>
        <taxon>Eubacteriaceae</taxon>
        <taxon>Eubacterium</taxon>
    </lineage>
</organism>
<keyword evidence="1" id="KW-0479">Metal-binding</keyword>
<dbReference type="InterPro" id="IPR017896">
    <property type="entry name" value="4Fe4S_Fe-S-bd"/>
</dbReference>
<keyword evidence="3" id="KW-0411">Iron-sulfur</keyword>
<dbReference type="Proteomes" id="UP000284598">
    <property type="component" value="Unassembled WGS sequence"/>
</dbReference>
<gene>
    <name evidence="6" type="ORF">DW918_06415</name>
    <name evidence="5" type="ORF">DW929_00110</name>
</gene>
<feature type="domain" description="4Fe-4S ferredoxin-type" evidence="4">
    <location>
        <begin position="21"/>
        <end position="45"/>
    </location>
</feature>
<dbReference type="SUPFAM" id="SSF52467">
    <property type="entry name" value="DHS-like NAD/FAD-binding domain"/>
    <property type="match status" value="1"/>
</dbReference>
<evidence type="ECO:0000313" key="5">
    <source>
        <dbReference type="EMBL" id="RHA57277.1"/>
    </source>
</evidence>
<feature type="domain" description="4Fe-4S ferredoxin-type" evidence="4">
    <location>
        <begin position="49"/>
        <end position="78"/>
    </location>
</feature>
<dbReference type="GO" id="GO:0046872">
    <property type="term" value="F:metal ion binding"/>
    <property type="evidence" value="ECO:0007669"/>
    <property type="project" value="UniProtKB-KW"/>
</dbReference>
<dbReference type="PROSITE" id="PS00198">
    <property type="entry name" value="4FE4S_FER_1"/>
    <property type="match status" value="2"/>
</dbReference>
<evidence type="ECO:0000256" key="3">
    <source>
        <dbReference type="ARBA" id="ARBA00023014"/>
    </source>
</evidence>
<sequence>MIMKPITRANFAIGAEKEKQYGYRINEKCIGCGLCTSKCPQNCIDTLSIPFRIRENNCLHCGNCMEVCPNNAVEKIKKAAKYIKEADYILIGAGAGLSTAAGLTYDGERFKKNFPKFIEKYGMKDMYSFSIK</sequence>
<keyword evidence="2" id="KW-0408">Iron</keyword>
<proteinExistence type="predicted"/>
<dbReference type="AlphaFoldDB" id="A0A413S617"/>
<evidence type="ECO:0000256" key="1">
    <source>
        <dbReference type="ARBA" id="ARBA00022723"/>
    </source>
</evidence>
<accession>A0A413S617</accession>
<dbReference type="EMBL" id="QSFV01000017">
    <property type="protein sequence ID" value="RHA80285.1"/>
    <property type="molecule type" value="Genomic_DNA"/>
</dbReference>
<dbReference type="Proteomes" id="UP000285740">
    <property type="component" value="Unassembled WGS sequence"/>
</dbReference>
<evidence type="ECO:0000259" key="4">
    <source>
        <dbReference type="PROSITE" id="PS51379"/>
    </source>
</evidence>
<evidence type="ECO:0000313" key="6">
    <source>
        <dbReference type="EMBL" id="RHA80285.1"/>
    </source>
</evidence>
<comment type="caution">
    <text evidence="5">The sequence shown here is derived from an EMBL/GenBank/DDBJ whole genome shotgun (WGS) entry which is preliminary data.</text>
</comment>
<dbReference type="Pfam" id="PF12838">
    <property type="entry name" value="Fer4_7"/>
    <property type="match status" value="1"/>
</dbReference>